<protein>
    <submittedName>
        <fullName evidence="1">Uncharacterized protein</fullName>
    </submittedName>
</protein>
<comment type="caution">
    <text evidence="1">The sequence shown here is derived from an EMBL/GenBank/DDBJ whole genome shotgun (WGS) entry which is preliminary data.</text>
</comment>
<dbReference type="Proteomes" id="UP000183567">
    <property type="component" value="Unassembled WGS sequence"/>
</dbReference>
<keyword evidence="2" id="KW-1185">Reference proteome</keyword>
<sequence>MKADHINSLWHHWERQMDEKKKLVVFIKAKTSDMRISGGGKKDKATLKKKKSAYVEVDSDEELASLAAASSGIAPSADHSILAAATLAKVLPNQLEHFKFLDALSPDENFLELVDAVKDLAKLSENLVCNIIL</sequence>
<dbReference type="EMBL" id="LVVM01005258">
    <property type="protein sequence ID" value="OJA11050.1"/>
    <property type="molecule type" value="Genomic_DNA"/>
</dbReference>
<gene>
    <name evidence="1" type="ORF">AZE42_13944</name>
</gene>
<evidence type="ECO:0000313" key="2">
    <source>
        <dbReference type="Proteomes" id="UP000183567"/>
    </source>
</evidence>
<dbReference type="AlphaFoldDB" id="A0A1J8QNS1"/>
<name>A0A1J8QNS1_9AGAM</name>
<evidence type="ECO:0000313" key="1">
    <source>
        <dbReference type="EMBL" id="OJA11050.1"/>
    </source>
</evidence>
<organism evidence="1 2">
    <name type="scientific">Rhizopogon vesiculosus</name>
    <dbReference type="NCBI Taxonomy" id="180088"/>
    <lineage>
        <taxon>Eukaryota</taxon>
        <taxon>Fungi</taxon>
        <taxon>Dikarya</taxon>
        <taxon>Basidiomycota</taxon>
        <taxon>Agaricomycotina</taxon>
        <taxon>Agaricomycetes</taxon>
        <taxon>Agaricomycetidae</taxon>
        <taxon>Boletales</taxon>
        <taxon>Suillineae</taxon>
        <taxon>Rhizopogonaceae</taxon>
        <taxon>Rhizopogon</taxon>
    </lineage>
</organism>
<dbReference type="OrthoDB" id="2663538at2759"/>
<reference evidence="1 2" key="1">
    <citation type="submission" date="2016-03" db="EMBL/GenBank/DDBJ databases">
        <title>Comparative genomics of the ectomycorrhizal sister species Rhizopogon vinicolor and Rhizopogon vesiculosus (Basidiomycota: Boletales) reveals a divergence of the mating type B locus.</title>
        <authorList>
            <person name="Mujic A.B."/>
            <person name="Kuo A."/>
            <person name="Tritt A."/>
            <person name="Lipzen A."/>
            <person name="Chen C."/>
            <person name="Johnson J."/>
            <person name="Sharma A."/>
            <person name="Barry K."/>
            <person name="Grigoriev I.V."/>
            <person name="Spatafora J.W."/>
        </authorList>
    </citation>
    <scope>NUCLEOTIDE SEQUENCE [LARGE SCALE GENOMIC DNA]</scope>
    <source>
        <strain evidence="1 2">AM-OR11-056</strain>
    </source>
</reference>
<accession>A0A1J8QNS1</accession>
<proteinExistence type="predicted"/>